<accession>A0AA88LLJ0</accession>
<feature type="compositionally biased region" description="Low complexity" evidence="1">
    <location>
        <begin position="222"/>
        <end position="236"/>
    </location>
</feature>
<feature type="compositionally biased region" description="Low complexity" evidence="1">
    <location>
        <begin position="84"/>
        <end position="93"/>
    </location>
</feature>
<gene>
    <name evidence="4" type="ORF">Q5P01_025377</name>
</gene>
<feature type="region of interest" description="Disordered" evidence="1">
    <location>
        <begin position="168"/>
        <end position="190"/>
    </location>
</feature>
<name>A0AA88LLJ0_CHASR</name>
<feature type="chain" id="PRO_5041666038" evidence="3">
    <location>
        <begin position="21"/>
        <end position="304"/>
    </location>
</feature>
<dbReference type="Proteomes" id="UP001187415">
    <property type="component" value="Unassembled WGS sequence"/>
</dbReference>
<feature type="transmembrane region" description="Helical" evidence="2">
    <location>
        <begin position="136"/>
        <end position="156"/>
    </location>
</feature>
<proteinExistence type="predicted"/>
<keyword evidence="2" id="KW-0812">Transmembrane</keyword>
<keyword evidence="3" id="KW-0732">Signal</keyword>
<dbReference type="AlphaFoldDB" id="A0AA88LLJ0"/>
<evidence type="ECO:0000256" key="1">
    <source>
        <dbReference type="SAM" id="MobiDB-lite"/>
    </source>
</evidence>
<feature type="compositionally biased region" description="Polar residues" evidence="1">
    <location>
        <begin position="70"/>
        <end position="83"/>
    </location>
</feature>
<reference evidence="4" key="1">
    <citation type="submission" date="2023-07" db="EMBL/GenBank/DDBJ databases">
        <title>Chromosome-level Genome Assembly of Striped Snakehead (Channa striata).</title>
        <authorList>
            <person name="Liu H."/>
        </authorList>
    </citation>
    <scope>NUCLEOTIDE SEQUENCE</scope>
    <source>
        <strain evidence="4">Gz</strain>
        <tissue evidence="4">Muscle</tissue>
    </source>
</reference>
<keyword evidence="2" id="KW-1133">Transmembrane helix</keyword>
<evidence type="ECO:0000256" key="2">
    <source>
        <dbReference type="SAM" id="Phobius"/>
    </source>
</evidence>
<feature type="region of interest" description="Disordered" evidence="1">
    <location>
        <begin position="70"/>
        <end position="131"/>
    </location>
</feature>
<feature type="signal peptide" evidence="3">
    <location>
        <begin position="1"/>
        <end position="20"/>
    </location>
</feature>
<evidence type="ECO:0000313" key="4">
    <source>
        <dbReference type="EMBL" id="KAK2817186.1"/>
    </source>
</evidence>
<keyword evidence="5" id="KW-1185">Reference proteome</keyword>
<comment type="caution">
    <text evidence="4">The sequence shown here is derived from an EMBL/GenBank/DDBJ whole genome shotgun (WGS) entry which is preliminary data.</text>
</comment>
<dbReference type="EMBL" id="JAUPFM010000021">
    <property type="protein sequence ID" value="KAK2817186.1"/>
    <property type="molecule type" value="Genomic_DNA"/>
</dbReference>
<sequence>MPSVGFSFVILGLVVGLVVASVPGGNQTSDYGDGYATDVNISSTTAIVTDGSVTPASTILNYSSKNSINTTTPTAHSDNSSLSTTAKPLTKATTKGDRDNSSMSSAKPKITVPAAITSPTSTKDKHGSTESSNHTGIIILIVVILLVIVFGFACFFGQRRARRYSVDPTFKPDEANIPLSTIDPDLPIEASSQNGLQTFESTETATIEPQEPGATAEVQKTEAAAESAASSPPADASEAKPKEAVAEQTPAVEEKTDDEDLVSNKTSVESLKETNENNSNNADLMATGVKMSNTFWDVPLNSPV</sequence>
<evidence type="ECO:0000256" key="3">
    <source>
        <dbReference type="SAM" id="SignalP"/>
    </source>
</evidence>
<evidence type="ECO:0000313" key="5">
    <source>
        <dbReference type="Proteomes" id="UP001187415"/>
    </source>
</evidence>
<organism evidence="4 5">
    <name type="scientific">Channa striata</name>
    <name type="common">Snakehead murrel</name>
    <name type="synonym">Ophicephalus striatus</name>
    <dbReference type="NCBI Taxonomy" id="64152"/>
    <lineage>
        <taxon>Eukaryota</taxon>
        <taxon>Metazoa</taxon>
        <taxon>Chordata</taxon>
        <taxon>Craniata</taxon>
        <taxon>Vertebrata</taxon>
        <taxon>Euteleostomi</taxon>
        <taxon>Actinopterygii</taxon>
        <taxon>Neopterygii</taxon>
        <taxon>Teleostei</taxon>
        <taxon>Neoteleostei</taxon>
        <taxon>Acanthomorphata</taxon>
        <taxon>Anabantaria</taxon>
        <taxon>Anabantiformes</taxon>
        <taxon>Channoidei</taxon>
        <taxon>Channidae</taxon>
        <taxon>Channa</taxon>
    </lineage>
</organism>
<protein>
    <submittedName>
        <fullName evidence="4">Uncharacterized protein</fullName>
    </submittedName>
</protein>
<feature type="region of interest" description="Disordered" evidence="1">
    <location>
        <begin position="204"/>
        <end position="285"/>
    </location>
</feature>
<keyword evidence="2" id="KW-0472">Membrane</keyword>